<gene>
    <name evidence="2" type="ORF">ODALV1_LOCUS8981</name>
</gene>
<evidence type="ECO:0000256" key="1">
    <source>
        <dbReference type="SAM" id="MobiDB-lite"/>
    </source>
</evidence>
<evidence type="ECO:0000313" key="3">
    <source>
        <dbReference type="Proteomes" id="UP001642540"/>
    </source>
</evidence>
<keyword evidence="3" id="KW-1185">Reference proteome</keyword>
<evidence type="ECO:0000313" key="2">
    <source>
        <dbReference type="EMBL" id="CAL8095139.1"/>
    </source>
</evidence>
<accession>A0ABP1QE56</accession>
<protein>
    <submittedName>
        <fullName evidence="2">Uncharacterized protein</fullName>
    </submittedName>
</protein>
<dbReference type="Proteomes" id="UP001642540">
    <property type="component" value="Unassembled WGS sequence"/>
</dbReference>
<comment type="caution">
    <text evidence="2">The sequence shown here is derived from an EMBL/GenBank/DDBJ whole genome shotgun (WGS) entry which is preliminary data.</text>
</comment>
<proteinExistence type="predicted"/>
<reference evidence="2 3" key="1">
    <citation type="submission" date="2024-08" db="EMBL/GenBank/DDBJ databases">
        <authorList>
            <person name="Cucini C."/>
            <person name="Frati F."/>
        </authorList>
    </citation>
    <scope>NUCLEOTIDE SEQUENCE [LARGE SCALE GENOMIC DNA]</scope>
</reference>
<name>A0ABP1QE56_9HEXA</name>
<sequence>MPSVTGQTKTKTFESGGKSAWPLPPSSVFRCQPAPPFIDPILFYLDQNLSPLPCHTGVLVVGEVIPELDNGQEIDSFEDAEISNYLGLKGRRKGVQSIEAKPGLEVKRVKWLDKDDDEVIPSTEAKNAKSVHRNSSQNLKSRKWSPFQKDRNQSWKLFY</sequence>
<organism evidence="2 3">
    <name type="scientific">Orchesella dallaii</name>
    <dbReference type="NCBI Taxonomy" id="48710"/>
    <lineage>
        <taxon>Eukaryota</taxon>
        <taxon>Metazoa</taxon>
        <taxon>Ecdysozoa</taxon>
        <taxon>Arthropoda</taxon>
        <taxon>Hexapoda</taxon>
        <taxon>Collembola</taxon>
        <taxon>Entomobryomorpha</taxon>
        <taxon>Entomobryoidea</taxon>
        <taxon>Orchesellidae</taxon>
        <taxon>Orchesellinae</taxon>
        <taxon>Orchesella</taxon>
    </lineage>
</organism>
<dbReference type="EMBL" id="CAXLJM020000027">
    <property type="protein sequence ID" value="CAL8095139.1"/>
    <property type="molecule type" value="Genomic_DNA"/>
</dbReference>
<feature type="region of interest" description="Disordered" evidence="1">
    <location>
        <begin position="122"/>
        <end position="153"/>
    </location>
</feature>